<accession>A0A8R2JVS2</accession>
<evidence type="ECO:0000313" key="2">
    <source>
        <dbReference type="EnsemblMetazoa" id="XP_029348633.1"/>
    </source>
</evidence>
<dbReference type="OrthoDB" id="6606813at2759"/>
<reference evidence="3" key="1">
    <citation type="submission" date="2010-06" db="EMBL/GenBank/DDBJ databases">
        <authorList>
            <person name="Jiang H."/>
            <person name="Abraham K."/>
            <person name="Ali S."/>
            <person name="Alsbrooks S.L."/>
            <person name="Anim B.N."/>
            <person name="Anosike U.S."/>
            <person name="Attaway T."/>
            <person name="Bandaranaike D.P."/>
            <person name="Battles P.K."/>
            <person name="Bell S.N."/>
            <person name="Bell A.V."/>
            <person name="Beltran B."/>
            <person name="Bickham C."/>
            <person name="Bustamante Y."/>
            <person name="Caleb T."/>
            <person name="Canada A."/>
            <person name="Cardenas V."/>
            <person name="Carter K."/>
            <person name="Chacko J."/>
            <person name="Chandrabose M.N."/>
            <person name="Chavez D."/>
            <person name="Chavez A."/>
            <person name="Chen L."/>
            <person name="Chu H.-S."/>
            <person name="Claassen K.J."/>
            <person name="Cockrell R."/>
            <person name="Collins M."/>
            <person name="Cooper J.A."/>
            <person name="Cree A."/>
            <person name="Curry S.M."/>
            <person name="Da Y."/>
            <person name="Dao M.D."/>
            <person name="Das B."/>
            <person name="Davila M.-L."/>
            <person name="Davy-Carroll L."/>
            <person name="Denson S."/>
            <person name="Dinh H."/>
            <person name="Ebong V.E."/>
            <person name="Edwards J.R."/>
            <person name="Egan A."/>
            <person name="El-Daye J."/>
            <person name="Escobedo L."/>
            <person name="Fernandez S."/>
            <person name="Fernando P.R."/>
            <person name="Flagg N."/>
            <person name="Forbes L.D."/>
            <person name="Fowler R.G."/>
            <person name="Fu Q."/>
            <person name="Gabisi R.A."/>
            <person name="Ganer J."/>
            <person name="Garbino Pronczuk A."/>
            <person name="Garcia R.M."/>
            <person name="Garner T."/>
            <person name="Garrett T.E."/>
            <person name="Gonzalez D.A."/>
            <person name="Hamid H."/>
            <person name="Hawkins E.S."/>
            <person name="Hirani K."/>
            <person name="Hogues M.E."/>
            <person name="Hollins B."/>
            <person name="Hsiao C.-H."/>
            <person name="Jabil R."/>
            <person name="James M.L."/>
            <person name="Jhangiani S.N."/>
            <person name="Johnson B."/>
            <person name="Johnson Q."/>
            <person name="Joshi V."/>
            <person name="Kalu J.B."/>
            <person name="Kam C."/>
            <person name="Kashfia A."/>
            <person name="Keebler J."/>
            <person name="Kisamo H."/>
            <person name="Kovar C.L."/>
            <person name="Lago L.A."/>
            <person name="Lai C.-Y."/>
            <person name="Laidlaw J."/>
            <person name="Lara F."/>
            <person name="Le T.-K."/>
            <person name="Lee S.L."/>
            <person name="Legall F.H."/>
            <person name="Lemon S.J."/>
            <person name="Lewis L.R."/>
            <person name="Li B."/>
            <person name="Liu Y."/>
            <person name="Liu Y.-S."/>
            <person name="Lopez J."/>
            <person name="Lozado R.J."/>
            <person name="Lu J."/>
            <person name="Madu R.C."/>
            <person name="Maheshwari M."/>
            <person name="Maheshwari R."/>
            <person name="Malloy K."/>
            <person name="Martinez E."/>
            <person name="Mathew T."/>
            <person name="Mercado I.C."/>
            <person name="Mercado C."/>
            <person name="Meyer B."/>
            <person name="Montgomery K."/>
            <person name="Morgan M.B."/>
            <person name="Munidasa M."/>
            <person name="Nazareth L.V."/>
            <person name="Nelson J."/>
            <person name="Ng B.M."/>
            <person name="Nguyen N.B."/>
            <person name="Nguyen P.Q."/>
            <person name="Nguyen T."/>
            <person name="Obregon M."/>
            <person name="Okwuonu G.O."/>
            <person name="Onwere C.G."/>
            <person name="Orozco G."/>
            <person name="Parra A."/>
            <person name="Patel S."/>
            <person name="Patil S."/>
            <person name="Perez A."/>
            <person name="Perez Y."/>
            <person name="Pham C."/>
            <person name="Primus E.L."/>
            <person name="Pu L.-L."/>
            <person name="Puazo M."/>
            <person name="Qin X."/>
            <person name="Quiroz J.B."/>
            <person name="Reese J."/>
            <person name="Richards S."/>
            <person name="Rives C.M."/>
            <person name="Robberts R."/>
            <person name="Ruiz S.J."/>
            <person name="Ruiz M.J."/>
            <person name="Santibanez J."/>
            <person name="Schneider B.W."/>
            <person name="Sisson I."/>
            <person name="Smith M."/>
            <person name="Sodergren E."/>
            <person name="Song X.-Z."/>
            <person name="Song B.B."/>
            <person name="Summersgill H."/>
            <person name="Thelus R."/>
            <person name="Thornton R.D."/>
            <person name="Trejos Z.Y."/>
            <person name="Usmani K."/>
            <person name="Vattathil S."/>
            <person name="Villasana D."/>
            <person name="Walker D.L."/>
            <person name="Wang S."/>
            <person name="Wang K."/>
            <person name="White C.S."/>
            <person name="Williams A.C."/>
            <person name="Williamson J."/>
            <person name="Wilson K."/>
            <person name="Woghiren I.O."/>
            <person name="Woodworth J.R."/>
            <person name="Worley K.C."/>
            <person name="Wright R.A."/>
            <person name="Wu W."/>
            <person name="Young L."/>
            <person name="Zhang L."/>
            <person name="Zhang J."/>
            <person name="Zhu Y."/>
            <person name="Muzny D.M."/>
            <person name="Weinstock G."/>
            <person name="Gibbs R.A."/>
        </authorList>
    </citation>
    <scope>NUCLEOTIDE SEQUENCE [LARGE SCALE GENOMIC DNA]</scope>
    <source>
        <strain evidence="3">LSR1</strain>
    </source>
</reference>
<protein>
    <submittedName>
        <fullName evidence="2">Uncharacterized protein</fullName>
    </submittedName>
</protein>
<sequence>MYNDLYLQEPFGGSTSQTRKNAQDENKNKHISYNINTVFNSKDYLQMPSSDHRNMGAQDGMASRTSFYNSGGSPQLQRESQTGISVDRQYDAGYNGMHEGERPAGGFPPDGQELLSTSRD</sequence>
<evidence type="ECO:0000256" key="1">
    <source>
        <dbReference type="SAM" id="MobiDB-lite"/>
    </source>
</evidence>
<organism evidence="2 3">
    <name type="scientific">Acyrthosiphon pisum</name>
    <name type="common">Pea aphid</name>
    <dbReference type="NCBI Taxonomy" id="7029"/>
    <lineage>
        <taxon>Eukaryota</taxon>
        <taxon>Metazoa</taxon>
        <taxon>Ecdysozoa</taxon>
        <taxon>Arthropoda</taxon>
        <taxon>Hexapoda</taxon>
        <taxon>Insecta</taxon>
        <taxon>Pterygota</taxon>
        <taxon>Neoptera</taxon>
        <taxon>Paraneoptera</taxon>
        <taxon>Hemiptera</taxon>
        <taxon>Sternorrhyncha</taxon>
        <taxon>Aphidomorpha</taxon>
        <taxon>Aphidoidea</taxon>
        <taxon>Aphididae</taxon>
        <taxon>Macrosiphini</taxon>
        <taxon>Acyrthosiphon</taxon>
    </lineage>
</organism>
<feature type="region of interest" description="Disordered" evidence="1">
    <location>
        <begin position="45"/>
        <end position="120"/>
    </location>
</feature>
<reference evidence="2" key="2">
    <citation type="submission" date="2022-06" db="UniProtKB">
        <authorList>
            <consortium name="EnsemblMetazoa"/>
        </authorList>
    </citation>
    <scope>IDENTIFICATION</scope>
</reference>
<keyword evidence="3" id="KW-1185">Reference proteome</keyword>
<dbReference type="GeneID" id="100572826"/>
<dbReference type="Proteomes" id="UP000007819">
    <property type="component" value="Chromosome X"/>
</dbReference>
<proteinExistence type="predicted"/>
<dbReference type="EnsemblMetazoa" id="XM_029492773.1">
    <property type="protein sequence ID" value="XP_029348633.1"/>
    <property type="gene ID" value="LOC100572826"/>
</dbReference>
<feature type="compositionally biased region" description="Polar residues" evidence="1">
    <location>
        <begin position="63"/>
        <end position="84"/>
    </location>
</feature>
<dbReference type="AlphaFoldDB" id="A0A8R2JVS2"/>
<evidence type="ECO:0000313" key="3">
    <source>
        <dbReference type="Proteomes" id="UP000007819"/>
    </source>
</evidence>
<dbReference type="RefSeq" id="XP_029348633.1">
    <property type="nucleotide sequence ID" value="XM_029492773.1"/>
</dbReference>
<feature type="region of interest" description="Disordered" evidence="1">
    <location>
        <begin position="1"/>
        <end position="28"/>
    </location>
</feature>
<name>A0A8R2JVS2_ACYPI</name>